<keyword evidence="2" id="KW-1185">Reference proteome</keyword>
<dbReference type="EMBL" id="JAVIKH010000065">
    <property type="protein sequence ID" value="MDX8337508.1"/>
    <property type="molecule type" value="Genomic_DNA"/>
</dbReference>
<dbReference type="Pfam" id="PF01527">
    <property type="entry name" value="HTH_Tnp_1"/>
    <property type="match status" value="1"/>
</dbReference>
<dbReference type="Proteomes" id="UP001279681">
    <property type="component" value="Unassembled WGS sequence"/>
</dbReference>
<dbReference type="InterPro" id="IPR002514">
    <property type="entry name" value="Transposase_8"/>
</dbReference>
<dbReference type="SUPFAM" id="SSF46689">
    <property type="entry name" value="Homeodomain-like"/>
    <property type="match status" value="1"/>
</dbReference>
<dbReference type="RefSeq" id="WP_298066839.1">
    <property type="nucleotide sequence ID" value="NZ_JAVIKH010000065.1"/>
</dbReference>
<comment type="caution">
    <text evidence="1">The sequence shown here is derived from an EMBL/GenBank/DDBJ whole genome shotgun (WGS) entry which is preliminary data.</text>
</comment>
<protein>
    <submittedName>
        <fullName evidence="1">Transposase</fullName>
    </submittedName>
</protein>
<evidence type="ECO:0000313" key="1">
    <source>
        <dbReference type="EMBL" id="MDX8337508.1"/>
    </source>
</evidence>
<evidence type="ECO:0000313" key="2">
    <source>
        <dbReference type="Proteomes" id="UP001279681"/>
    </source>
</evidence>
<name>A0ABU4WGA4_9FUSO</name>
<sequence length="105" mass="12061">MVRKILSVVIPRFPDGTPKRKTYDEEFKKTLVNLILNGQSLKEVSREYGVSSSNLILWRKKYSNINTQSDEVVTLDDFRKLQKELAAAKEECAILKKALTIFAKN</sequence>
<dbReference type="Gene3D" id="1.10.10.60">
    <property type="entry name" value="Homeodomain-like"/>
    <property type="match status" value="1"/>
</dbReference>
<proteinExistence type="predicted"/>
<organism evidence="1 2">
    <name type="scientific">Candidatus Cetobacterium colombiensis</name>
    <dbReference type="NCBI Taxonomy" id="3073100"/>
    <lineage>
        <taxon>Bacteria</taxon>
        <taxon>Fusobacteriati</taxon>
        <taxon>Fusobacteriota</taxon>
        <taxon>Fusobacteriia</taxon>
        <taxon>Fusobacteriales</taxon>
        <taxon>Fusobacteriaceae</taxon>
        <taxon>Cetobacterium</taxon>
    </lineage>
</organism>
<dbReference type="InterPro" id="IPR009057">
    <property type="entry name" value="Homeodomain-like_sf"/>
</dbReference>
<accession>A0ABU4WGA4</accession>
<gene>
    <name evidence="1" type="ORF">RFV38_13575</name>
</gene>
<reference evidence="2" key="1">
    <citation type="submission" date="2023-07" db="EMBL/GenBank/DDBJ databases">
        <authorList>
            <person name="Colorado M.A."/>
            <person name="Villamil L.M."/>
            <person name="Melo J.F."/>
            <person name="Rodriguez J.A."/>
            <person name="Ruiz R.Y."/>
        </authorList>
    </citation>
    <scope>NUCLEOTIDE SEQUENCE [LARGE SCALE GENOMIC DNA]</scope>
    <source>
        <strain evidence="2">C33</strain>
    </source>
</reference>